<dbReference type="InterPro" id="IPR000847">
    <property type="entry name" value="LysR_HTH_N"/>
</dbReference>
<dbReference type="Proteomes" id="UP001155110">
    <property type="component" value="Unassembled WGS sequence"/>
</dbReference>
<dbReference type="PRINTS" id="PR00039">
    <property type="entry name" value="HTHLYSR"/>
</dbReference>
<evidence type="ECO:0000256" key="1">
    <source>
        <dbReference type="ARBA" id="ARBA00009437"/>
    </source>
</evidence>
<evidence type="ECO:0000313" key="7">
    <source>
        <dbReference type="EMBL" id="MCS3863892.1"/>
    </source>
</evidence>
<dbReference type="EMBL" id="JANUBL010000001">
    <property type="protein sequence ID" value="MCS4120116.1"/>
    <property type="molecule type" value="Genomic_DNA"/>
</dbReference>
<keyword evidence="4" id="KW-0010">Activator</keyword>
<comment type="similarity">
    <text evidence="1">Belongs to the LysR transcriptional regulatory family.</text>
</comment>
<dbReference type="InterPro" id="IPR036390">
    <property type="entry name" value="WH_DNA-bd_sf"/>
</dbReference>
<dbReference type="Gene3D" id="1.10.10.10">
    <property type="entry name" value="Winged helix-like DNA-binding domain superfamily/Winged helix DNA-binding domain"/>
    <property type="match status" value="1"/>
</dbReference>
<dbReference type="Pfam" id="PF03466">
    <property type="entry name" value="LysR_substrate"/>
    <property type="match status" value="1"/>
</dbReference>
<gene>
    <name evidence="9" type="ORF">GGP45_000434</name>
    <name evidence="7" type="ORF">GGP82_000423</name>
    <name evidence="10" type="ORF">GGP99_001466</name>
    <name evidence="8" type="ORF">GGQ01_000876</name>
</gene>
<proteinExistence type="inferred from homology"/>
<dbReference type="PANTHER" id="PTHR30346:SF26">
    <property type="entry name" value="HYDROGEN PEROXIDE-INDUCIBLE GENES ACTIVATOR"/>
    <property type="match status" value="1"/>
</dbReference>
<dbReference type="PROSITE" id="PS50931">
    <property type="entry name" value="HTH_LYSR"/>
    <property type="match status" value="1"/>
</dbReference>
<dbReference type="Proteomes" id="UP001155040">
    <property type="component" value="Unassembled WGS sequence"/>
</dbReference>
<organism evidence="7 11">
    <name type="scientific">Salinibacter ruber</name>
    <dbReference type="NCBI Taxonomy" id="146919"/>
    <lineage>
        <taxon>Bacteria</taxon>
        <taxon>Pseudomonadati</taxon>
        <taxon>Rhodothermota</taxon>
        <taxon>Rhodothermia</taxon>
        <taxon>Rhodothermales</taxon>
        <taxon>Salinibacteraceae</taxon>
        <taxon>Salinibacter</taxon>
    </lineage>
</organism>
<comment type="caution">
    <text evidence="7">The sequence shown here is derived from an EMBL/GenBank/DDBJ whole genome shotgun (WGS) entry which is preliminary data.</text>
</comment>
<evidence type="ECO:0000256" key="5">
    <source>
        <dbReference type="ARBA" id="ARBA00023163"/>
    </source>
</evidence>
<accession>A0A840ECX6</accession>
<dbReference type="GO" id="GO:0032993">
    <property type="term" value="C:protein-DNA complex"/>
    <property type="evidence" value="ECO:0007669"/>
    <property type="project" value="TreeGrafter"/>
</dbReference>
<dbReference type="AlphaFoldDB" id="A0A840ECX6"/>
<evidence type="ECO:0000313" key="11">
    <source>
        <dbReference type="Proteomes" id="UP001155034"/>
    </source>
</evidence>
<dbReference type="InterPro" id="IPR005119">
    <property type="entry name" value="LysR_subst-bd"/>
</dbReference>
<dbReference type="Proteomes" id="UP001155034">
    <property type="component" value="Unassembled WGS sequence"/>
</dbReference>
<evidence type="ECO:0000256" key="3">
    <source>
        <dbReference type="ARBA" id="ARBA00023125"/>
    </source>
</evidence>
<reference evidence="7" key="1">
    <citation type="submission" date="2022-08" db="EMBL/GenBank/DDBJ databases">
        <title>Genomic Encyclopedia of Type Strains, Phase V (KMG-V): Genome sequencing to study the core and pangenomes of soil and plant-associated prokaryotes.</title>
        <authorList>
            <person name="Whitman W."/>
        </authorList>
    </citation>
    <scope>NUCLEOTIDE SEQUENCE</scope>
    <source>
        <strain evidence="7">SP2016B</strain>
        <strain evidence="10">SP3002</strain>
        <strain evidence="8">SP3012</strain>
        <strain evidence="9">SP3026</strain>
    </source>
</reference>
<dbReference type="GO" id="GO:0003700">
    <property type="term" value="F:DNA-binding transcription factor activity"/>
    <property type="evidence" value="ECO:0007669"/>
    <property type="project" value="InterPro"/>
</dbReference>
<dbReference type="EMBL" id="JANTYZ010000001">
    <property type="protein sequence ID" value="MCS3863892.1"/>
    <property type="molecule type" value="Genomic_DNA"/>
</dbReference>
<feature type="domain" description="HTH lysR-type" evidence="6">
    <location>
        <begin position="1"/>
        <end position="58"/>
    </location>
</feature>
<dbReference type="Proteomes" id="UP001155144">
    <property type="component" value="Unassembled WGS sequence"/>
</dbReference>
<dbReference type="Pfam" id="PF00126">
    <property type="entry name" value="HTH_1"/>
    <property type="match status" value="1"/>
</dbReference>
<dbReference type="FunFam" id="1.10.10.10:FF:000001">
    <property type="entry name" value="LysR family transcriptional regulator"/>
    <property type="match status" value="1"/>
</dbReference>
<sequence>MTLAQLQYLVALDTHRHFGDAAAACDVTQPTLSGQLQRLEEELGVELIDRSHQPVVPTAAGEPIVEEARAVLAARDRLATTATEVKDRVTGTLRLGMLPTLSPYLLPLLLPALDTAFPEVSLVLREWPTTEILDALRTDALDAALIATNQAGPDLHDRVLFTEPFVGYVAPSHRLADRDALAPAALSIEDLWLLSEGHCFRDQVLQVCGRAPSAPQAATQFESGSLETLVRLVRNSGGMTLLPRLATHQMPEAERSTFVVPFADPAPTRNVRLVTRRRHKQRLVDAVVSTLYDALPDTVTRR</sequence>
<dbReference type="EMBL" id="JANTZM010000006">
    <property type="protein sequence ID" value="MCS4157506.1"/>
    <property type="molecule type" value="Genomic_DNA"/>
</dbReference>
<dbReference type="SUPFAM" id="SSF46785">
    <property type="entry name" value="Winged helix' DNA-binding domain"/>
    <property type="match status" value="1"/>
</dbReference>
<evidence type="ECO:0000313" key="8">
    <source>
        <dbReference type="EMBL" id="MCS4035827.1"/>
    </source>
</evidence>
<name>A0A840ECX6_9BACT</name>
<dbReference type="PANTHER" id="PTHR30346">
    <property type="entry name" value="TRANSCRIPTIONAL DUAL REGULATOR HCAR-RELATED"/>
    <property type="match status" value="1"/>
</dbReference>
<dbReference type="InterPro" id="IPR036388">
    <property type="entry name" value="WH-like_DNA-bd_sf"/>
</dbReference>
<dbReference type="RefSeq" id="WP_011405123.1">
    <property type="nucleotide sequence ID" value="NZ_CALTRV010000012.1"/>
</dbReference>
<dbReference type="SUPFAM" id="SSF53850">
    <property type="entry name" value="Periplasmic binding protein-like II"/>
    <property type="match status" value="1"/>
</dbReference>
<evidence type="ECO:0000256" key="4">
    <source>
        <dbReference type="ARBA" id="ARBA00023159"/>
    </source>
</evidence>
<evidence type="ECO:0000259" key="6">
    <source>
        <dbReference type="PROSITE" id="PS50931"/>
    </source>
</evidence>
<keyword evidence="2" id="KW-0805">Transcription regulation</keyword>
<protein>
    <submittedName>
        <fullName evidence="7">LysR family hydrogen peroxide-inducible transcriptional activator</fullName>
    </submittedName>
</protein>
<dbReference type="EMBL" id="JANUBF010000004">
    <property type="protein sequence ID" value="MCS4035827.1"/>
    <property type="molecule type" value="Genomic_DNA"/>
</dbReference>
<evidence type="ECO:0000313" key="10">
    <source>
        <dbReference type="EMBL" id="MCS4157506.1"/>
    </source>
</evidence>
<dbReference type="CDD" id="cd08411">
    <property type="entry name" value="PBP2_OxyR"/>
    <property type="match status" value="1"/>
</dbReference>
<dbReference type="GO" id="GO:0003677">
    <property type="term" value="F:DNA binding"/>
    <property type="evidence" value="ECO:0007669"/>
    <property type="project" value="UniProtKB-KW"/>
</dbReference>
<evidence type="ECO:0000313" key="9">
    <source>
        <dbReference type="EMBL" id="MCS4120116.1"/>
    </source>
</evidence>
<dbReference type="Gene3D" id="3.40.190.10">
    <property type="entry name" value="Periplasmic binding protein-like II"/>
    <property type="match status" value="2"/>
</dbReference>
<keyword evidence="3" id="KW-0238">DNA-binding</keyword>
<keyword evidence="5" id="KW-0804">Transcription</keyword>
<evidence type="ECO:0000256" key="2">
    <source>
        <dbReference type="ARBA" id="ARBA00023015"/>
    </source>
</evidence>